<evidence type="ECO:0000313" key="1">
    <source>
        <dbReference type="EMBL" id="MCH84687.1"/>
    </source>
</evidence>
<dbReference type="AlphaFoldDB" id="A0A392MB02"/>
<comment type="caution">
    <text evidence="1">The sequence shown here is derived from an EMBL/GenBank/DDBJ whole genome shotgun (WGS) entry which is preliminary data.</text>
</comment>
<proteinExistence type="predicted"/>
<gene>
    <name evidence="1" type="ORF">A2U01_0005522</name>
</gene>
<protein>
    <submittedName>
        <fullName evidence="1">Myb-related transcription factor</fullName>
    </submittedName>
</protein>
<organism evidence="1 2">
    <name type="scientific">Trifolium medium</name>
    <dbReference type="NCBI Taxonomy" id="97028"/>
    <lineage>
        <taxon>Eukaryota</taxon>
        <taxon>Viridiplantae</taxon>
        <taxon>Streptophyta</taxon>
        <taxon>Embryophyta</taxon>
        <taxon>Tracheophyta</taxon>
        <taxon>Spermatophyta</taxon>
        <taxon>Magnoliopsida</taxon>
        <taxon>eudicotyledons</taxon>
        <taxon>Gunneridae</taxon>
        <taxon>Pentapetalae</taxon>
        <taxon>rosids</taxon>
        <taxon>fabids</taxon>
        <taxon>Fabales</taxon>
        <taxon>Fabaceae</taxon>
        <taxon>Papilionoideae</taxon>
        <taxon>50 kb inversion clade</taxon>
        <taxon>NPAAA clade</taxon>
        <taxon>Hologalegina</taxon>
        <taxon>IRL clade</taxon>
        <taxon>Trifolieae</taxon>
        <taxon>Trifolium</taxon>
    </lineage>
</organism>
<name>A0A392MB02_9FABA</name>
<keyword evidence="2" id="KW-1185">Reference proteome</keyword>
<feature type="non-terminal residue" evidence="1">
    <location>
        <position position="128"/>
    </location>
</feature>
<sequence length="128" mass="14153">MDVRGNISRTSNSGFLGNFPYDYTDNSSLSNITNTTLQSLRQQMDDSNHEMVNMMTQQMATIFNPVVENSKAAYQALATQMGRIAEILGVPDAGTNNAQNLNTQNNANYVRNVENIPRITPRNVIIPG</sequence>
<reference evidence="1 2" key="1">
    <citation type="journal article" date="2018" name="Front. Plant Sci.">
        <title>Red Clover (Trifolium pratense) and Zigzag Clover (T. medium) - A Picture of Genomic Similarities and Differences.</title>
        <authorList>
            <person name="Dluhosova J."/>
            <person name="Istvanek J."/>
            <person name="Nedelnik J."/>
            <person name="Repkova J."/>
        </authorList>
    </citation>
    <scope>NUCLEOTIDE SEQUENCE [LARGE SCALE GENOMIC DNA]</scope>
    <source>
        <strain evidence="2">cv. 10/8</strain>
        <tissue evidence="1">Leaf</tissue>
    </source>
</reference>
<accession>A0A392MB02</accession>
<evidence type="ECO:0000313" key="2">
    <source>
        <dbReference type="Proteomes" id="UP000265520"/>
    </source>
</evidence>
<dbReference type="Proteomes" id="UP000265520">
    <property type="component" value="Unassembled WGS sequence"/>
</dbReference>
<dbReference type="EMBL" id="LXQA010007217">
    <property type="protein sequence ID" value="MCH84687.1"/>
    <property type="molecule type" value="Genomic_DNA"/>
</dbReference>